<evidence type="ECO:0000256" key="5">
    <source>
        <dbReference type="ARBA" id="ARBA00023136"/>
    </source>
</evidence>
<dbReference type="GeneID" id="28491397"/>
<dbReference type="Pfam" id="PF04930">
    <property type="entry name" value="FUN14"/>
    <property type="match status" value="1"/>
</dbReference>
<reference evidence="7 9" key="2">
    <citation type="journal article" date="2016" name="Int. J. Syst. Evol. Microbiol.">
        <title>Pyrococcus kukulkanii sp. nov., a hyperthermophilic, piezophilic archaeon isolated from a deep-sea hydrothermal vent.</title>
        <authorList>
            <person name="Callac N."/>
            <person name="Oger P."/>
            <person name="Lesongeur F."/>
            <person name="Rattray J.E."/>
            <person name="Vannier P."/>
            <person name="Michoud G."/>
            <person name="Beauverger M."/>
            <person name="Gayet N."/>
            <person name="Rouxel O."/>
            <person name="Jebbar M."/>
            <person name="Godfroy A."/>
        </authorList>
    </citation>
    <scope>NUCLEOTIDE SEQUENCE [LARGE SCALE GENOMIC DNA]</scope>
    <source>
        <strain evidence="7 9">NCB100</strain>
    </source>
</reference>
<dbReference type="Proteomes" id="UP001571980">
    <property type="component" value="Unassembled WGS sequence"/>
</dbReference>
<keyword evidence="10" id="KW-1185">Reference proteome</keyword>
<reference evidence="8 10" key="3">
    <citation type="submission" date="2023-03" db="EMBL/GenBank/DDBJ databases">
        <title>Speciation in Pyrococcus: adaptation to high temperature as a mechanism.</title>
        <authorList>
            <person name="Gu J."/>
        </authorList>
    </citation>
    <scope>NUCLEOTIDE SEQUENCE [LARGE SCALE GENOMIC DNA]</scope>
    <source>
        <strain evidence="8 10">LMOA34</strain>
    </source>
</reference>
<evidence type="ECO:0000256" key="3">
    <source>
        <dbReference type="ARBA" id="ARBA00022692"/>
    </source>
</evidence>
<dbReference type="EMBL" id="JARRIG010000003">
    <property type="protein sequence ID" value="MFA4804067.1"/>
    <property type="molecule type" value="Genomic_DNA"/>
</dbReference>
<dbReference type="RefSeq" id="WP_068322321.1">
    <property type="nucleotide sequence ID" value="NZ_CP010835.1"/>
</dbReference>
<evidence type="ECO:0000313" key="7">
    <source>
        <dbReference type="EMBL" id="AMM54102.1"/>
    </source>
</evidence>
<evidence type="ECO:0000256" key="2">
    <source>
        <dbReference type="ARBA" id="ARBA00009160"/>
    </source>
</evidence>
<feature type="transmembrane region" description="Helical" evidence="6">
    <location>
        <begin position="6"/>
        <end position="25"/>
    </location>
</feature>
<keyword evidence="4 6" id="KW-1133">Transmembrane helix</keyword>
<feature type="transmembrane region" description="Helical" evidence="6">
    <location>
        <begin position="78"/>
        <end position="96"/>
    </location>
</feature>
<organism evidence="7 9">
    <name type="scientific">Pyrococcus kukulkanii</name>
    <dbReference type="NCBI Taxonomy" id="1609559"/>
    <lineage>
        <taxon>Archaea</taxon>
        <taxon>Methanobacteriati</taxon>
        <taxon>Methanobacteriota</taxon>
        <taxon>Thermococci</taxon>
        <taxon>Thermococcales</taxon>
        <taxon>Thermococcaceae</taxon>
        <taxon>Pyrococcus</taxon>
    </lineage>
</organism>
<evidence type="ECO:0000256" key="4">
    <source>
        <dbReference type="ARBA" id="ARBA00022989"/>
    </source>
</evidence>
<gene>
    <name evidence="8" type="ORF">P8X34_04840</name>
    <name evidence="7" type="ORF">TQ32_06145</name>
</gene>
<sequence length="99" mass="10476">MDLNLMGITGDVGVGAVVGFIIGYALKKFMKIVMALIGAYVLSLFWLQQKGVITINTDALFNLTKQAAQTTLSLADKAIGILPGSTAFIAGFYLGFKKG</sequence>
<dbReference type="EMBL" id="CP010835">
    <property type="protein sequence ID" value="AMM54102.1"/>
    <property type="molecule type" value="Genomic_DNA"/>
</dbReference>
<dbReference type="InterPro" id="IPR007014">
    <property type="entry name" value="FUN14"/>
</dbReference>
<accession>A0A127B9S1</accession>
<dbReference type="KEGG" id="pyc:TQ32_06145"/>
<reference evidence="9" key="1">
    <citation type="submission" date="2015-02" db="EMBL/GenBank/DDBJ databases">
        <title>Pyrococcus kukulkanii sp. nov., a novel hyperthermophilic archaeon isolated from a deep-sea hydrothermal vent at the Guaymas Basin.</title>
        <authorList>
            <person name="Oger P.M."/>
            <person name="Callac N."/>
            <person name="Jebbar M."/>
            <person name="Godfroy A."/>
        </authorList>
    </citation>
    <scope>NUCLEOTIDE SEQUENCE [LARGE SCALE GENOMIC DNA]</scope>
    <source>
        <strain evidence="9">NCB100</strain>
    </source>
</reference>
<evidence type="ECO:0000256" key="1">
    <source>
        <dbReference type="ARBA" id="ARBA00004370"/>
    </source>
</evidence>
<evidence type="ECO:0000313" key="9">
    <source>
        <dbReference type="Proteomes" id="UP000070587"/>
    </source>
</evidence>
<proteinExistence type="inferred from homology"/>
<dbReference type="PATRIC" id="fig|1609559.3.peg.1284"/>
<feature type="transmembrane region" description="Helical" evidence="6">
    <location>
        <begin position="32"/>
        <end position="48"/>
    </location>
</feature>
<evidence type="ECO:0000256" key="6">
    <source>
        <dbReference type="SAM" id="Phobius"/>
    </source>
</evidence>
<dbReference type="Proteomes" id="UP000070587">
    <property type="component" value="Chromosome"/>
</dbReference>
<dbReference type="STRING" id="1609559.TQ32_06145"/>
<evidence type="ECO:0000313" key="8">
    <source>
        <dbReference type="EMBL" id="MFA4804067.1"/>
    </source>
</evidence>
<comment type="subcellular location">
    <subcellularLocation>
        <location evidence="1">Membrane</location>
    </subcellularLocation>
</comment>
<evidence type="ECO:0000313" key="10">
    <source>
        <dbReference type="Proteomes" id="UP001571980"/>
    </source>
</evidence>
<name>A0A127B9S1_9EURY</name>
<keyword evidence="5 6" id="KW-0472">Membrane</keyword>
<dbReference type="AlphaFoldDB" id="A0A127B9S1"/>
<keyword evidence="3 6" id="KW-0812">Transmembrane</keyword>
<comment type="similarity">
    <text evidence="2">Belongs to the FUN14 family.</text>
</comment>
<dbReference type="GO" id="GO:0016020">
    <property type="term" value="C:membrane"/>
    <property type="evidence" value="ECO:0007669"/>
    <property type="project" value="UniProtKB-SubCell"/>
</dbReference>
<dbReference type="OrthoDB" id="85289at2157"/>
<protein>
    <submittedName>
        <fullName evidence="8">FUN14 domain-containing protein</fullName>
    </submittedName>
</protein>